<organism evidence="9 10">
    <name type="scientific">Botryosphaeria dothidea</name>
    <dbReference type="NCBI Taxonomy" id="55169"/>
    <lineage>
        <taxon>Eukaryota</taxon>
        <taxon>Fungi</taxon>
        <taxon>Dikarya</taxon>
        <taxon>Ascomycota</taxon>
        <taxon>Pezizomycotina</taxon>
        <taxon>Dothideomycetes</taxon>
        <taxon>Dothideomycetes incertae sedis</taxon>
        <taxon>Botryosphaeriales</taxon>
        <taxon>Botryosphaeriaceae</taxon>
        <taxon>Botryosphaeria</taxon>
    </lineage>
</organism>
<evidence type="ECO:0000256" key="5">
    <source>
        <dbReference type="ARBA" id="ARBA00023004"/>
    </source>
</evidence>
<dbReference type="OrthoDB" id="6692864at2759"/>
<evidence type="ECO:0000256" key="3">
    <source>
        <dbReference type="ARBA" id="ARBA00022723"/>
    </source>
</evidence>
<dbReference type="GO" id="GO:0016705">
    <property type="term" value="F:oxidoreductase activity, acting on paired donors, with incorporation or reduction of molecular oxygen"/>
    <property type="evidence" value="ECO:0007669"/>
    <property type="project" value="InterPro"/>
</dbReference>
<evidence type="ECO:0000256" key="8">
    <source>
        <dbReference type="SAM" id="Phobius"/>
    </source>
</evidence>
<feature type="transmembrane region" description="Helical" evidence="8">
    <location>
        <begin position="64"/>
        <end position="84"/>
    </location>
</feature>
<dbReference type="AlphaFoldDB" id="A0A8H4N8B2"/>
<evidence type="ECO:0000256" key="2">
    <source>
        <dbReference type="ARBA" id="ARBA00010617"/>
    </source>
</evidence>
<dbReference type="CDD" id="cd11061">
    <property type="entry name" value="CYP67-like"/>
    <property type="match status" value="1"/>
</dbReference>
<comment type="cofactor">
    <cofactor evidence="1 7">
        <name>heme</name>
        <dbReference type="ChEBI" id="CHEBI:30413"/>
    </cofactor>
</comment>
<evidence type="ECO:0000313" key="10">
    <source>
        <dbReference type="Proteomes" id="UP000572817"/>
    </source>
</evidence>
<name>A0A8H4N8B2_9PEZI</name>
<proteinExistence type="inferred from homology"/>
<evidence type="ECO:0000256" key="6">
    <source>
        <dbReference type="ARBA" id="ARBA00023033"/>
    </source>
</evidence>
<gene>
    <name evidence="9" type="ORF">GTA08_BOTSDO11826</name>
</gene>
<dbReference type="InterPro" id="IPR001128">
    <property type="entry name" value="Cyt_P450"/>
</dbReference>
<feature type="binding site" description="axial binding residue" evidence="7">
    <location>
        <position position="514"/>
    </location>
    <ligand>
        <name>heme</name>
        <dbReference type="ChEBI" id="CHEBI:30413"/>
    </ligand>
    <ligandPart>
        <name>Fe</name>
        <dbReference type="ChEBI" id="CHEBI:18248"/>
    </ligandPart>
</feature>
<accession>A0A8H4N8B2</accession>
<sequence>MLAHRYPADGAARSATSHSPDFRKAVIFINAMAGSDYIVCAMLPFLTGVLTHQGLFRRFELDRYPLQVASASILLYLTLVQVHGFSSYAHAPYTTAFAQFASFFLGLCLSTAVHRAAFHPLKRFPGPFAARLSKFWAVSQAARTRGSWYKFNHELHTKYGDYVRVGPRELSITDPDAIPPILGPSARTSKGPFYGSLEQSVHTTLDKEFHRQRRRVWDNGFKFALVDFAPRIEAATDELLSVLAQSSRSGLPVDFKDTIQRYSFDVMCTLAFGEPMGYLTGKTTAQDESIFKSIHDSLDMIALFVHTPWIIKIMEVCSVIPGPIKRLNDWSATKVGLRKKMKNPQPDIIGHLMKHTQDDAKGQNLLNAESRLIIGAGSDTAAGALAMIFAYLANHPSHTSALRAELLTAFATNTCSCLRPLPLLDATINEVLRLHPPVTWASSRVTPADGLRIPNKNIHLPPNTIVSLPPCGVMRDPRNFVDPHAFRPERWTTRPELVKNKVAFMPFLMGPYACPGKGLAMMEIRCAVARCVERFEVVWEEDLGLGEWLQGVKDHFTMGVPRCRLGFRERGGV</sequence>
<evidence type="ECO:0000313" key="9">
    <source>
        <dbReference type="EMBL" id="KAF4312805.1"/>
    </source>
</evidence>
<dbReference type="PANTHER" id="PTHR24305">
    <property type="entry name" value="CYTOCHROME P450"/>
    <property type="match status" value="1"/>
</dbReference>
<protein>
    <submittedName>
        <fullName evidence="9">Cytochrome p450</fullName>
    </submittedName>
</protein>
<dbReference type="InterPro" id="IPR050121">
    <property type="entry name" value="Cytochrome_P450_monoxygenase"/>
</dbReference>
<keyword evidence="3 7" id="KW-0479">Metal-binding</keyword>
<dbReference type="PRINTS" id="PR00465">
    <property type="entry name" value="EP450IV"/>
</dbReference>
<keyword evidence="6" id="KW-0503">Monooxygenase</keyword>
<keyword evidence="10" id="KW-1185">Reference proteome</keyword>
<keyword evidence="8" id="KW-1133">Transmembrane helix</keyword>
<dbReference type="InterPro" id="IPR036396">
    <property type="entry name" value="Cyt_P450_sf"/>
</dbReference>
<reference evidence="9" key="1">
    <citation type="submission" date="2020-04" db="EMBL/GenBank/DDBJ databases">
        <title>Genome Assembly and Annotation of Botryosphaeria dothidea sdau 11-99, a Latent Pathogen of Apple Fruit Ring Rot in China.</title>
        <authorList>
            <person name="Yu C."/>
            <person name="Diao Y."/>
            <person name="Lu Q."/>
            <person name="Zhao J."/>
            <person name="Cui S."/>
            <person name="Peng C."/>
            <person name="He B."/>
            <person name="Liu H."/>
        </authorList>
    </citation>
    <scope>NUCLEOTIDE SEQUENCE [LARGE SCALE GENOMIC DNA]</scope>
    <source>
        <strain evidence="9">Sdau11-99</strain>
    </source>
</reference>
<dbReference type="Pfam" id="PF00067">
    <property type="entry name" value="p450"/>
    <property type="match status" value="1"/>
</dbReference>
<keyword evidence="5 7" id="KW-0408">Iron</keyword>
<comment type="caution">
    <text evidence="9">The sequence shown here is derived from an EMBL/GenBank/DDBJ whole genome shotgun (WGS) entry which is preliminary data.</text>
</comment>
<evidence type="ECO:0000256" key="7">
    <source>
        <dbReference type="PIRSR" id="PIRSR602403-1"/>
    </source>
</evidence>
<feature type="transmembrane region" description="Helical" evidence="8">
    <location>
        <begin position="27"/>
        <end position="52"/>
    </location>
</feature>
<keyword evidence="8" id="KW-0812">Transmembrane</keyword>
<evidence type="ECO:0000256" key="4">
    <source>
        <dbReference type="ARBA" id="ARBA00023002"/>
    </source>
</evidence>
<keyword evidence="8" id="KW-0472">Membrane</keyword>
<comment type="similarity">
    <text evidence="2">Belongs to the cytochrome P450 family.</text>
</comment>
<dbReference type="GO" id="GO:0020037">
    <property type="term" value="F:heme binding"/>
    <property type="evidence" value="ECO:0007669"/>
    <property type="project" value="InterPro"/>
</dbReference>
<dbReference type="GO" id="GO:0005506">
    <property type="term" value="F:iron ion binding"/>
    <property type="evidence" value="ECO:0007669"/>
    <property type="project" value="InterPro"/>
</dbReference>
<dbReference type="PANTHER" id="PTHR24305:SF187">
    <property type="entry name" value="P450, PUTATIVE (EUROFUNG)-RELATED"/>
    <property type="match status" value="1"/>
</dbReference>
<dbReference type="SUPFAM" id="SSF48264">
    <property type="entry name" value="Cytochrome P450"/>
    <property type="match status" value="1"/>
</dbReference>
<dbReference type="PRINTS" id="PR00385">
    <property type="entry name" value="P450"/>
</dbReference>
<dbReference type="Gene3D" id="1.10.630.10">
    <property type="entry name" value="Cytochrome P450"/>
    <property type="match status" value="1"/>
</dbReference>
<keyword evidence="7" id="KW-0349">Heme</keyword>
<evidence type="ECO:0000256" key="1">
    <source>
        <dbReference type="ARBA" id="ARBA00001971"/>
    </source>
</evidence>
<keyword evidence="4" id="KW-0560">Oxidoreductase</keyword>
<dbReference type="GO" id="GO:0004497">
    <property type="term" value="F:monooxygenase activity"/>
    <property type="evidence" value="ECO:0007669"/>
    <property type="project" value="UniProtKB-KW"/>
</dbReference>
<dbReference type="InterPro" id="IPR002403">
    <property type="entry name" value="Cyt_P450_E_grp-IV"/>
</dbReference>
<dbReference type="EMBL" id="WWBZ02000002">
    <property type="protein sequence ID" value="KAF4312805.1"/>
    <property type="molecule type" value="Genomic_DNA"/>
</dbReference>
<feature type="transmembrane region" description="Helical" evidence="8">
    <location>
        <begin position="96"/>
        <end position="113"/>
    </location>
</feature>
<dbReference type="Proteomes" id="UP000572817">
    <property type="component" value="Unassembled WGS sequence"/>
</dbReference>